<dbReference type="PANTHER" id="PTHR42850">
    <property type="entry name" value="METALLOPHOSPHOESTERASE"/>
    <property type="match status" value="1"/>
</dbReference>
<dbReference type="InterPro" id="IPR050126">
    <property type="entry name" value="Ap4A_hydrolase"/>
</dbReference>
<comment type="similarity">
    <text evidence="1">Belongs to the metallophosphoesterase superfamily. YfcE family.</text>
</comment>
<evidence type="ECO:0000259" key="2">
    <source>
        <dbReference type="Pfam" id="PF12850"/>
    </source>
</evidence>
<protein>
    <submittedName>
        <fullName evidence="3">Metallophosphoesterase</fullName>
    </submittedName>
</protein>
<dbReference type="PANTHER" id="PTHR42850:SF2">
    <property type="entry name" value="BLL5683 PROTEIN"/>
    <property type="match status" value="1"/>
</dbReference>
<dbReference type="Pfam" id="PF12850">
    <property type="entry name" value="Metallophos_2"/>
    <property type="match status" value="1"/>
</dbReference>
<dbReference type="SUPFAM" id="SSF56300">
    <property type="entry name" value="Metallo-dependent phosphatases"/>
    <property type="match status" value="1"/>
</dbReference>
<dbReference type="InterPro" id="IPR024654">
    <property type="entry name" value="Calcineurin-like_PHP_lpxH"/>
</dbReference>
<feature type="domain" description="Calcineurin-like phosphoesterase" evidence="2">
    <location>
        <begin position="1"/>
        <end position="209"/>
    </location>
</feature>
<dbReference type="InterPro" id="IPR011152">
    <property type="entry name" value="Pesterase_MJ0912"/>
</dbReference>
<dbReference type="InterPro" id="IPR029052">
    <property type="entry name" value="Metallo-depent_PP-like"/>
</dbReference>
<evidence type="ECO:0000313" key="4">
    <source>
        <dbReference type="Proteomes" id="UP000831327"/>
    </source>
</evidence>
<evidence type="ECO:0000256" key="1">
    <source>
        <dbReference type="ARBA" id="ARBA00008950"/>
    </source>
</evidence>
<dbReference type="CDD" id="cd00838">
    <property type="entry name" value="MPP_superfamily"/>
    <property type="match status" value="1"/>
</dbReference>
<dbReference type="RefSeq" id="WP_244408159.1">
    <property type="nucleotide sequence ID" value="NZ_AP025637.1"/>
</dbReference>
<proteinExistence type="inferred from homology"/>
<dbReference type="Gene3D" id="3.60.21.10">
    <property type="match status" value="1"/>
</dbReference>
<dbReference type="PIRSF" id="PIRSF000883">
    <property type="entry name" value="Pesterase_MJ0912"/>
    <property type="match status" value="1"/>
</dbReference>
<evidence type="ECO:0000313" key="3">
    <source>
        <dbReference type="EMBL" id="BDG73946.1"/>
    </source>
</evidence>
<reference evidence="3 4" key="1">
    <citation type="journal article" date="2016" name="Microbes Environ.">
        <title>Phylogenetically diverse aerobic anoxygenic phototrophic bacteria isolated from epilithic biofilms in Tama river, Japan.</title>
        <authorList>
            <person name="Hirose S."/>
            <person name="Matsuura K."/>
            <person name="Haruta S."/>
        </authorList>
    </citation>
    <scope>NUCLEOTIDE SEQUENCE [LARGE SCALE GENOMIC DNA]</scope>
    <source>
        <strain evidence="3 4">S08</strain>
    </source>
</reference>
<name>A0ABN6P8J0_9PROT</name>
<keyword evidence="4" id="KW-1185">Reference proteome</keyword>
<dbReference type="EMBL" id="AP025637">
    <property type="protein sequence ID" value="BDG73946.1"/>
    <property type="molecule type" value="Genomic_DNA"/>
</dbReference>
<organism evidence="3 4">
    <name type="scientific">Roseomonas fluvialis</name>
    <dbReference type="NCBI Taxonomy" id="1750527"/>
    <lineage>
        <taxon>Bacteria</taxon>
        <taxon>Pseudomonadati</taxon>
        <taxon>Pseudomonadota</taxon>
        <taxon>Alphaproteobacteria</taxon>
        <taxon>Acetobacterales</taxon>
        <taxon>Roseomonadaceae</taxon>
        <taxon>Roseomonas</taxon>
    </lineage>
</organism>
<dbReference type="Proteomes" id="UP000831327">
    <property type="component" value="Chromosome"/>
</dbReference>
<sequence length="247" mass="25783">MRLAVLADVHANLEAMHACLDHALARGAERILLLGDLVGYGADPAAVVDVAIALVAAGAVALLGNHDEAAIGTGATGMNDMAAIAMDWTRGRLTDTHRGFLAGLPLTHEEDGRLFVHAEASAPARWRYVTDGDAALRSLEATTAHATFCGHVHRPALYSLGETAKLNAFRPVAGAPVPLARGRRWLAVLGAVGQPRDGDPAACYAMVDTVQLGVTWHRVPYDIAAAAGKIRAAGLPAGLAERLFVGR</sequence>
<gene>
    <name evidence="3" type="ORF">Rmf_38750</name>
</gene>
<accession>A0ABN6P8J0</accession>